<evidence type="ECO:0000313" key="17">
    <source>
        <dbReference type="Proteomes" id="UP000076865"/>
    </source>
</evidence>
<dbReference type="Gene3D" id="3.30.230.10">
    <property type="match status" value="1"/>
</dbReference>
<comment type="catalytic activity">
    <reaction evidence="11">
        <text>alpha-D-galactose + ATP = alpha-D-galactose 1-phosphate + ADP + H(+)</text>
        <dbReference type="Rhea" id="RHEA:13553"/>
        <dbReference type="ChEBI" id="CHEBI:15378"/>
        <dbReference type="ChEBI" id="CHEBI:28061"/>
        <dbReference type="ChEBI" id="CHEBI:30616"/>
        <dbReference type="ChEBI" id="CHEBI:58336"/>
        <dbReference type="ChEBI" id="CHEBI:456216"/>
        <dbReference type="EC" id="2.7.1.6"/>
    </reaction>
</comment>
<dbReference type="GO" id="GO:0000287">
    <property type="term" value="F:magnesium ion binding"/>
    <property type="evidence" value="ECO:0007669"/>
    <property type="project" value="UniProtKB-UniRule"/>
</dbReference>
<dbReference type="NCBIfam" id="NF003705">
    <property type="entry name" value="PRK05322.1"/>
    <property type="match status" value="1"/>
</dbReference>
<feature type="binding site" evidence="11">
    <location>
        <position position="131"/>
    </location>
    <ligand>
        <name>Mg(2+)</name>
        <dbReference type="ChEBI" id="CHEBI:18420"/>
    </ligand>
</feature>
<dbReference type="EC" id="2.7.1.6" evidence="11 12"/>
<dbReference type="InterPro" id="IPR006204">
    <property type="entry name" value="GHMP_kinase_N_dom"/>
</dbReference>
<evidence type="ECO:0000256" key="3">
    <source>
        <dbReference type="ARBA" id="ARBA00022679"/>
    </source>
</evidence>
<dbReference type="RefSeq" id="WP_066325643.1">
    <property type="nucleotide sequence ID" value="NZ_CP015438.1"/>
</dbReference>
<dbReference type="Proteomes" id="UP000076865">
    <property type="component" value="Chromosome"/>
</dbReference>
<reference evidence="16 17" key="1">
    <citation type="journal article" date="2006" name="Syst. Appl. Microbiol.">
        <title>Anoxybacillus amylolyticus sp. nov., a thermophilic amylase producing bacterium isolated from Mount Rittmann (Antarctica).</title>
        <authorList>
            <person name="Poli A."/>
            <person name="Esposito E."/>
            <person name="Lama L."/>
            <person name="Orlando P."/>
            <person name="Nicolaus G."/>
            <person name="de Appolonia F."/>
            <person name="Gambacorta A."/>
            <person name="Nicolaus B."/>
        </authorList>
    </citation>
    <scope>NUCLEOTIDE SEQUENCE [LARGE SCALE GENOMIC DNA]</scope>
    <source>
        <strain evidence="16 17">DSM 15939</strain>
    </source>
</reference>
<evidence type="ECO:0000256" key="7">
    <source>
        <dbReference type="ARBA" id="ARBA00022840"/>
    </source>
</evidence>
<feature type="binding site" evidence="11">
    <location>
        <begin position="125"/>
        <end position="131"/>
    </location>
    <ligand>
        <name>ATP</name>
        <dbReference type="ChEBI" id="CHEBI:30616"/>
    </ligand>
</feature>
<evidence type="ECO:0000256" key="9">
    <source>
        <dbReference type="ARBA" id="ARBA00023144"/>
    </source>
</evidence>
<dbReference type="PRINTS" id="PR00473">
    <property type="entry name" value="GALCTOKINASE"/>
</dbReference>
<dbReference type="PANTHER" id="PTHR10457:SF7">
    <property type="entry name" value="GALACTOKINASE-RELATED"/>
    <property type="match status" value="1"/>
</dbReference>
<evidence type="ECO:0000259" key="15">
    <source>
        <dbReference type="Pfam" id="PF10509"/>
    </source>
</evidence>
<dbReference type="GO" id="GO:0006012">
    <property type="term" value="P:galactose metabolic process"/>
    <property type="evidence" value="ECO:0007669"/>
    <property type="project" value="UniProtKB-UniRule"/>
</dbReference>
<dbReference type="PANTHER" id="PTHR10457">
    <property type="entry name" value="MEVALONATE KINASE/GALACTOKINASE"/>
    <property type="match status" value="1"/>
</dbReference>
<feature type="site" description="Transition state stabilizer" evidence="11">
    <location>
        <position position="28"/>
    </location>
</feature>
<dbReference type="Gene3D" id="3.30.70.890">
    <property type="entry name" value="GHMP kinase, C-terminal domain"/>
    <property type="match status" value="1"/>
</dbReference>
<dbReference type="InterPro" id="IPR019741">
    <property type="entry name" value="Galactokinase_CS"/>
</dbReference>
<evidence type="ECO:0000256" key="2">
    <source>
        <dbReference type="ARBA" id="ARBA00022490"/>
    </source>
</evidence>
<dbReference type="Pfam" id="PF08544">
    <property type="entry name" value="GHMP_kinases_C"/>
    <property type="match status" value="1"/>
</dbReference>
<dbReference type="HAMAP" id="MF_00246">
    <property type="entry name" value="Galactokinase"/>
    <property type="match status" value="1"/>
</dbReference>
<dbReference type="FunFam" id="3.30.70.890:FF:000001">
    <property type="entry name" value="Galactokinase"/>
    <property type="match status" value="1"/>
</dbReference>
<accession>A0A160F4N0</accession>
<dbReference type="UniPathway" id="UPA00214"/>
<dbReference type="InterPro" id="IPR014721">
    <property type="entry name" value="Ribsml_uS5_D2-typ_fold_subgr"/>
</dbReference>
<evidence type="ECO:0000313" key="16">
    <source>
        <dbReference type="EMBL" id="ANB60725.1"/>
    </source>
</evidence>
<feature type="active site" description="Proton acceptor" evidence="11">
    <location>
        <position position="175"/>
    </location>
</feature>
<gene>
    <name evidence="11 16" type="primary">galK</name>
    <name evidence="16" type="ORF">GFC30_2338</name>
</gene>
<comment type="pathway">
    <text evidence="11">Carbohydrate metabolism; galactose metabolism.</text>
</comment>
<organism evidence="16 17">
    <name type="scientific">Anoxybacteroides amylolyticum</name>
    <dbReference type="NCBI Taxonomy" id="294699"/>
    <lineage>
        <taxon>Bacteria</taxon>
        <taxon>Bacillati</taxon>
        <taxon>Bacillota</taxon>
        <taxon>Bacilli</taxon>
        <taxon>Bacillales</taxon>
        <taxon>Anoxybacillaceae</taxon>
        <taxon>Anoxybacteroides</taxon>
    </lineage>
</organism>
<dbReference type="Pfam" id="PF10509">
    <property type="entry name" value="GalKase_gal_bdg"/>
    <property type="match status" value="1"/>
</dbReference>
<dbReference type="InterPro" id="IPR006206">
    <property type="entry name" value="Mevalonate/galactokinase"/>
</dbReference>
<comment type="subcellular location">
    <subcellularLocation>
        <location evidence="11">Cytoplasm</location>
    </subcellularLocation>
</comment>
<dbReference type="PATRIC" id="fig|294699.3.peg.2405"/>
<evidence type="ECO:0000256" key="5">
    <source>
        <dbReference type="ARBA" id="ARBA00022741"/>
    </source>
</evidence>
<dbReference type="InterPro" id="IPR036554">
    <property type="entry name" value="GHMP_kinase_C_sf"/>
</dbReference>
<dbReference type="InterPro" id="IPR006203">
    <property type="entry name" value="GHMP_knse_ATP-bd_CS"/>
</dbReference>
<dbReference type="SUPFAM" id="SSF55060">
    <property type="entry name" value="GHMP Kinase, C-terminal domain"/>
    <property type="match status" value="1"/>
</dbReference>
<dbReference type="Pfam" id="PF00288">
    <property type="entry name" value="GHMP_kinases_N"/>
    <property type="match status" value="1"/>
</dbReference>
<dbReference type="NCBIfam" id="TIGR00131">
    <property type="entry name" value="gal_kin"/>
    <property type="match status" value="1"/>
</dbReference>
<comment type="similarity">
    <text evidence="1 11">Belongs to the GHMP kinase family. GalK subfamily.</text>
</comment>
<keyword evidence="9 11" id="KW-0299">Galactose metabolism</keyword>
<feature type="binding site" evidence="11">
    <location>
        <position position="68"/>
    </location>
    <ligand>
        <name>ATP</name>
        <dbReference type="ChEBI" id="CHEBI:30616"/>
    </ligand>
</feature>
<proteinExistence type="inferred from homology"/>
<keyword evidence="7 11" id="KW-0067">ATP-binding</keyword>
<dbReference type="AlphaFoldDB" id="A0A160F4N0"/>
<dbReference type="OrthoDB" id="250531at2"/>
<feature type="domain" description="GHMP kinase C-terminal" evidence="14">
    <location>
        <begin position="284"/>
        <end position="363"/>
    </location>
</feature>
<dbReference type="InterPro" id="IPR000705">
    <property type="entry name" value="Galactokinase"/>
</dbReference>
<dbReference type="EMBL" id="CP015438">
    <property type="protein sequence ID" value="ANB60725.1"/>
    <property type="molecule type" value="Genomic_DNA"/>
</dbReference>
<evidence type="ECO:0000259" key="13">
    <source>
        <dbReference type="Pfam" id="PF00288"/>
    </source>
</evidence>
<dbReference type="GO" id="GO:0004335">
    <property type="term" value="F:galactokinase activity"/>
    <property type="evidence" value="ECO:0007669"/>
    <property type="project" value="UniProtKB-UniRule"/>
</dbReference>
<keyword evidence="8 11" id="KW-0460">Magnesium</keyword>
<feature type="binding site" evidence="11">
    <location>
        <begin position="34"/>
        <end position="37"/>
    </location>
    <ligand>
        <name>substrate</name>
    </ligand>
</feature>
<dbReference type="SUPFAM" id="SSF54211">
    <property type="entry name" value="Ribosomal protein S5 domain 2-like"/>
    <property type="match status" value="1"/>
</dbReference>
<feature type="domain" description="Galactokinase N-terminal" evidence="15">
    <location>
        <begin position="9"/>
        <end position="58"/>
    </location>
</feature>
<evidence type="ECO:0000256" key="10">
    <source>
        <dbReference type="ARBA" id="ARBA00023277"/>
    </source>
</evidence>
<dbReference type="InterPro" id="IPR020568">
    <property type="entry name" value="Ribosomal_Su5_D2-typ_SF"/>
</dbReference>
<dbReference type="GO" id="GO:0005829">
    <property type="term" value="C:cytosol"/>
    <property type="evidence" value="ECO:0007669"/>
    <property type="project" value="TreeGrafter"/>
</dbReference>
<keyword evidence="4 11" id="KW-0479">Metal-binding</keyword>
<dbReference type="PROSITE" id="PS00627">
    <property type="entry name" value="GHMP_KINASES_ATP"/>
    <property type="match status" value="1"/>
</dbReference>
<keyword evidence="3 11" id="KW-0808">Transferase</keyword>
<keyword evidence="5 11" id="KW-0547">Nucleotide-binding</keyword>
<feature type="domain" description="GHMP kinase N-terminal" evidence="13">
    <location>
        <begin position="94"/>
        <end position="182"/>
    </location>
</feature>
<dbReference type="InterPro" id="IPR013750">
    <property type="entry name" value="GHMP_kinase_C_dom"/>
</dbReference>
<keyword evidence="6 11" id="KW-0418">Kinase</keyword>
<dbReference type="KEGG" id="aamy:GFC30_2338"/>
<evidence type="ECO:0000256" key="8">
    <source>
        <dbReference type="ARBA" id="ARBA00022842"/>
    </source>
</evidence>
<evidence type="ECO:0000256" key="12">
    <source>
        <dbReference type="NCBIfam" id="TIGR00131"/>
    </source>
</evidence>
<evidence type="ECO:0000256" key="4">
    <source>
        <dbReference type="ARBA" id="ARBA00022723"/>
    </source>
</evidence>
<dbReference type="PIRSF" id="PIRSF000530">
    <property type="entry name" value="Galactokinase"/>
    <property type="match status" value="1"/>
</dbReference>
<feature type="binding site" evidence="11">
    <location>
        <position position="163"/>
    </location>
    <ligand>
        <name>Mg(2+)</name>
        <dbReference type="ChEBI" id="CHEBI:18420"/>
    </ligand>
</feature>
<dbReference type="GO" id="GO:0005524">
    <property type="term" value="F:ATP binding"/>
    <property type="evidence" value="ECO:0007669"/>
    <property type="project" value="UniProtKB-UniRule"/>
</dbReference>
<comment type="function">
    <text evidence="11">Catalyzes the transfer of the gamma-phosphate of ATP to D-galactose to form alpha-D-galactose-1-phosphate (Gal-1-P).</text>
</comment>
<name>A0A160F4N0_9BACL</name>
<protein>
    <recommendedName>
        <fullName evidence="11 12">Galactokinase</fullName>
        <ecNumber evidence="11 12">2.7.1.6</ecNumber>
    </recommendedName>
    <alternativeName>
        <fullName evidence="11">Galactose kinase</fullName>
    </alternativeName>
</protein>
<sequence>MIEQLKTDFMAWFGGGREEIRTFFAPGRVNLIGEHTDYNGGHVLPCALQIGTYALVRKTGSADVRLYSQNLPEKGVITVPLADLSYNDEHGWANYPKGIIAAFQASGVIIDSGFDVLYYGNIPNGAGLSSSASIELVTAVMVNELFQANFSMLELVKMSQTVENNYIGVNCGIMDQFAVGMGRKNHAILLNCQTLTYRYLPLALSNCSIVIANTNKQRGLADSAYNERRATCEAALAKLQQYLPIRSLGDLTSEQFAQYEHVLSHVEKKRARHAVTENERVMKAAEALAKGELARFAYLMKQSHLSLRNDYEVTGVELDTLVEAAWKHEGTIGARMTGAGFGGCTVNIVKDEHILSFIEQVGREYAQKIGYEASFYVVKIGDGAKELTEKEEMRL</sequence>
<evidence type="ECO:0000259" key="14">
    <source>
        <dbReference type="Pfam" id="PF08544"/>
    </source>
</evidence>
<keyword evidence="2 11" id="KW-0963">Cytoplasm</keyword>
<dbReference type="PROSITE" id="PS00106">
    <property type="entry name" value="GALACTOKINASE"/>
    <property type="match status" value="1"/>
</dbReference>
<feature type="binding site" evidence="11">
    <location>
        <position position="225"/>
    </location>
    <ligand>
        <name>substrate</name>
    </ligand>
</feature>
<dbReference type="FunFam" id="3.30.230.10:FF:000017">
    <property type="entry name" value="Galactokinase"/>
    <property type="match status" value="1"/>
</dbReference>
<evidence type="ECO:0000256" key="1">
    <source>
        <dbReference type="ARBA" id="ARBA00006566"/>
    </source>
</evidence>
<dbReference type="PRINTS" id="PR00959">
    <property type="entry name" value="MEVGALKINASE"/>
</dbReference>
<keyword evidence="10 11" id="KW-0119">Carbohydrate metabolism</keyword>
<keyword evidence="17" id="KW-1185">Reference proteome</keyword>
<dbReference type="InterPro" id="IPR022963">
    <property type="entry name" value="Galactokinase_bac"/>
</dbReference>
<evidence type="ECO:0000256" key="11">
    <source>
        <dbReference type="HAMAP-Rule" id="MF_00246"/>
    </source>
</evidence>
<evidence type="ECO:0000256" key="6">
    <source>
        <dbReference type="ARBA" id="ARBA00022777"/>
    </source>
</evidence>
<dbReference type="InterPro" id="IPR019539">
    <property type="entry name" value="GalKase_N"/>
</dbReference>